<keyword evidence="3" id="KW-1185">Reference proteome</keyword>
<dbReference type="AlphaFoldDB" id="A0A8S0XTT4"/>
<comment type="caution">
    <text evidence="2">The sequence shown here is derived from an EMBL/GenBank/DDBJ whole genome shotgun (WGS) entry which is preliminary data.</text>
</comment>
<feature type="region of interest" description="Disordered" evidence="1">
    <location>
        <begin position="30"/>
        <end position="60"/>
    </location>
</feature>
<dbReference type="Proteomes" id="UP000467700">
    <property type="component" value="Unassembled WGS sequence"/>
</dbReference>
<organism evidence="2 3">
    <name type="scientific">Cyclocybe aegerita</name>
    <name type="common">Black poplar mushroom</name>
    <name type="synonym">Agrocybe aegerita</name>
    <dbReference type="NCBI Taxonomy" id="1973307"/>
    <lineage>
        <taxon>Eukaryota</taxon>
        <taxon>Fungi</taxon>
        <taxon>Dikarya</taxon>
        <taxon>Basidiomycota</taxon>
        <taxon>Agaricomycotina</taxon>
        <taxon>Agaricomycetes</taxon>
        <taxon>Agaricomycetidae</taxon>
        <taxon>Agaricales</taxon>
        <taxon>Agaricineae</taxon>
        <taxon>Bolbitiaceae</taxon>
        <taxon>Cyclocybe</taxon>
    </lineage>
</organism>
<dbReference type="EMBL" id="CACVBS010000106">
    <property type="protein sequence ID" value="CAA7271354.1"/>
    <property type="molecule type" value="Genomic_DNA"/>
</dbReference>
<evidence type="ECO:0000256" key="1">
    <source>
        <dbReference type="SAM" id="MobiDB-lite"/>
    </source>
</evidence>
<gene>
    <name evidence="2" type="ORF">AAE3_LOCUS13585</name>
</gene>
<proteinExistence type="predicted"/>
<reference evidence="2 3" key="1">
    <citation type="submission" date="2020-01" db="EMBL/GenBank/DDBJ databases">
        <authorList>
            <person name="Gupta K D."/>
        </authorList>
    </citation>
    <scope>NUCLEOTIDE SEQUENCE [LARGE SCALE GENOMIC DNA]</scope>
</reference>
<accession>A0A8S0XTT4</accession>
<evidence type="ECO:0000313" key="2">
    <source>
        <dbReference type="EMBL" id="CAA7271354.1"/>
    </source>
</evidence>
<evidence type="ECO:0000313" key="3">
    <source>
        <dbReference type="Proteomes" id="UP000467700"/>
    </source>
</evidence>
<protein>
    <submittedName>
        <fullName evidence="2">Uncharacterized protein</fullName>
    </submittedName>
</protein>
<name>A0A8S0XTT4_CYCAE</name>
<sequence>MSSVAGTVPCAVWVAAVGLGVCSVLDPFRVNSSKSRPKSEPEVNIDDAGGAGGSEQEREYDLGSITENGKELTRSRNGGFQSTSVSIFETRTTKLRLVTASQIIYVNPMKLTTKKFGSDVLLAGYLPF</sequence>